<dbReference type="InterPro" id="IPR051682">
    <property type="entry name" value="Mito_Persulfide_Diox"/>
</dbReference>
<evidence type="ECO:0000256" key="1">
    <source>
        <dbReference type="SAM" id="MobiDB-lite"/>
    </source>
</evidence>
<reference evidence="3" key="2">
    <citation type="submission" date="2023-05" db="EMBL/GenBank/DDBJ databases">
        <authorList>
            <consortium name="Lawrence Berkeley National Laboratory"/>
            <person name="Steindorff A."/>
            <person name="Hensen N."/>
            <person name="Bonometti L."/>
            <person name="Westerberg I."/>
            <person name="Brannstrom I.O."/>
            <person name="Guillou S."/>
            <person name="Cros-Aarteil S."/>
            <person name="Calhoun S."/>
            <person name="Haridas S."/>
            <person name="Kuo A."/>
            <person name="Mondo S."/>
            <person name="Pangilinan J."/>
            <person name="Riley R."/>
            <person name="Labutti K."/>
            <person name="Andreopoulos B."/>
            <person name="Lipzen A."/>
            <person name="Chen C."/>
            <person name="Yanf M."/>
            <person name="Daum C."/>
            <person name="Ng V."/>
            <person name="Clum A."/>
            <person name="Ohm R."/>
            <person name="Martin F."/>
            <person name="Silar P."/>
            <person name="Natvig D."/>
            <person name="Lalanne C."/>
            <person name="Gautier V."/>
            <person name="Ament-Velasquez S.L."/>
            <person name="Kruys A."/>
            <person name="Hutchinson M.I."/>
            <person name="Powell A.J."/>
            <person name="Barry K."/>
            <person name="Miller A.N."/>
            <person name="Grigoriev I.V."/>
            <person name="Debuchy R."/>
            <person name="Gladieux P."/>
            <person name="Thoren M.H."/>
            <person name="Johannesson H."/>
        </authorList>
    </citation>
    <scope>NUCLEOTIDE SEQUENCE</scope>
    <source>
        <strain evidence="3">CBS 508.74</strain>
    </source>
</reference>
<dbReference type="SUPFAM" id="SSF56281">
    <property type="entry name" value="Metallo-hydrolase/oxidoreductase"/>
    <property type="match status" value="1"/>
</dbReference>
<dbReference type="AlphaFoldDB" id="A0AAN6QEQ8"/>
<dbReference type="GO" id="GO:0006749">
    <property type="term" value="P:glutathione metabolic process"/>
    <property type="evidence" value="ECO:0007669"/>
    <property type="project" value="InterPro"/>
</dbReference>
<dbReference type="PANTHER" id="PTHR43084:SF8">
    <property type="entry name" value="METALLO-BETA-LACTAMASE SUPERFAMILY PROTEIN"/>
    <property type="match status" value="1"/>
</dbReference>
<comment type="caution">
    <text evidence="3">The sequence shown here is derived from an EMBL/GenBank/DDBJ whole genome shotgun (WGS) entry which is preliminary data.</text>
</comment>
<organism evidence="3 4">
    <name type="scientific">Canariomyces notabilis</name>
    <dbReference type="NCBI Taxonomy" id="2074819"/>
    <lineage>
        <taxon>Eukaryota</taxon>
        <taxon>Fungi</taxon>
        <taxon>Dikarya</taxon>
        <taxon>Ascomycota</taxon>
        <taxon>Pezizomycotina</taxon>
        <taxon>Sordariomycetes</taxon>
        <taxon>Sordariomycetidae</taxon>
        <taxon>Sordariales</taxon>
        <taxon>Chaetomiaceae</taxon>
        <taxon>Canariomyces</taxon>
    </lineage>
</organism>
<dbReference type="InterPro" id="IPR044528">
    <property type="entry name" value="POD-like_MBL-fold"/>
</dbReference>
<evidence type="ECO:0000259" key="2">
    <source>
        <dbReference type="SMART" id="SM00849"/>
    </source>
</evidence>
<gene>
    <name evidence="3" type="ORF">N656DRAFT_718200</name>
</gene>
<dbReference type="GeneID" id="89936380"/>
<protein>
    <submittedName>
        <fullName evidence="3">Metallo-hydrolase/oxidoreductase</fullName>
    </submittedName>
</protein>
<accession>A0AAN6QEQ8</accession>
<proteinExistence type="predicted"/>
<reference evidence="3" key="1">
    <citation type="journal article" date="2023" name="Mol. Phylogenet. Evol.">
        <title>Genome-scale phylogeny and comparative genomics of the fungal order Sordariales.</title>
        <authorList>
            <person name="Hensen N."/>
            <person name="Bonometti L."/>
            <person name="Westerberg I."/>
            <person name="Brannstrom I.O."/>
            <person name="Guillou S."/>
            <person name="Cros-Aarteil S."/>
            <person name="Calhoun S."/>
            <person name="Haridas S."/>
            <person name="Kuo A."/>
            <person name="Mondo S."/>
            <person name="Pangilinan J."/>
            <person name="Riley R."/>
            <person name="LaButti K."/>
            <person name="Andreopoulos B."/>
            <person name="Lipzen A."/>
            <person name="Chen C."/>
            <person name="Yan M."/>
            <person name="Daum C."/>
            <person name="Ng V."/>
            <person name="Clum A."/>
            <person name="Steindorff A."/>
            <person name="Ohm R.A."/>
            <person name="Martin F."/>
            <person name="Silar P."/>
            <person name="Natvig D.O."/>
            <person name="Lalanne C."/>
            <person name="Gautier V."/>
            <person name="Ament-Velasquez S.L."/>
            <person name="Kruys A."/>
            <person name="Hutchinson M.I."/>
            <person name="Powell A.J."/>
            <person name="Barry K."/>
            <person name="Miller A.N."/>
            <person name="Grigoriev I.V."/>
            <person name="Debuchy R."/>
            <person name="Gladieux P."/>
            <person name="Hiltunen Thoren M."/>
            <person name="Johannesson H."/>
        </authorList>
    </citation>
    <scope>NUCLEOTIDE SEQUENCE</scope>
    <source>
        <strain evidence="3">CBS 508.74</strain>
    </source>
</reference>
<dbReference type="GO" id="GO:0050313">
    <property type="term" value="F:sulfur dioxygenase activity"/>
    <property type="evidence" value="ECO:0007669"/>
    <property type="project" value="InterPro"/>
</dbReference>
<dbReference type="SMART" id="SM00849">
    <property type="entry name" value="Lactamase_B"/>
    <property type="match status" value="1"/>
</dbReference>
<evidence type="ECO:0000313" key="4">
    <source>
        <dbReference type="Proteomes" id="UP001302812"/>
    </source>
</evidence>
<dbReference type="Proteomes" id="UP001302812">
    <property type="component" value="Unassembled WGS sequence"/>
</dbReference>
<dbReference type="InterPro" id="IPR036866">
    <property type="entry name" value="RibonucZ/Hydroxyglut_hydro"/>
</dbReference>
<dbReference type="PANTHER" id="PTHR43084">
    <property type="entry name" value="PERSULFIDE DIOXYGENASE ETHE1"/>
    <property type="match status" value="1"/>
</dbReference>
<dbReference type="Gene3D" id="3.60.15.10">
    <property type="entry name" value="Ribonuclease Z/Hydroxyacylglutathione hydrolase-like"/>
    <property type="match status" value="1"/>
</dbReference>
<sequence length="382" mass="42469">MHLLRARLSLHKLPKWETTVRRLAPLAGTVRGPNAVPLRSGQARSFSQQPSPTTLLLGRSPLPFQAHPPTLSRRPSRISPYSTTVTTPPSPTQEPTIHPVFEPTTCTYQYVVADPATQTAVIIDPVLDYDQCTRTVTTSTADSLIALVRGQGYCVSHVLETHAHADHLTAAFYLQRRFAELQEGARPKVGIGKRIGKAQQLFAGRYGVGKAEYEGVFDVLWEDDEVFKVGELRAKVLHLPGHTEDHVGYWIGDNVFCGDSLFHPSLGSARCDFPGGNPHALYRSAKKLLSLEDHVRIWTGHDYPVEGKRAPAPWSTVADHKEKNVHLRHGISEEEFVAMRMGRDRRLAAPRLIHESLQVNIRAGHVPKELRVPVQVQAPLLL</sequence>
<name>A0AAN6QEQ8_9PEZI</name>
<dbReference type="Pfam" id="PF00753">
    <property type="entry name" value="Lactamase_B"/>
    <property type="match status" value="1"/>
</dbReference>
<feature type="compositionally biased region" description="Polar residues" evidence="1">
    <location>
        <begin position="42"/>
        <end position="54"/>
    </location>
</feature>
<evidence type="ECO:0000313" key="3">
    <source>
        <dbReference type="EMBL" id="KAK4108261.1"/>
    </source>
</evidence>
<dbReference type="GO" id="GO:0070813">
    <property type="term" value="P:hydrogen sulfide metabolic process"/>
    <property type="evidence" value="ECO:0007669"/>
    <property type="project" value="TreeGrafter"/>
</dbReference>
<feature type="region of interest" description="Disordered" evidence="1">
    <location>
        <begin position="34"/>
        <end position="98"/>
    </location>
</feature>
<dbReference type="EMBL" id="MU853364">
    <property type="protein sequence ID" value="KAK4108261.1"/>
    <property type="molecule type" value="Genomic_DNA"/>
</dbReference>
<dbReference type="RefSeq" id="XP_064665831.1">
    <property type="nucleotide sequence ID" value="XM_064812255.1"/>
</dbReference>
<feature type="domain" description="Metallo-beta-lactamase" evidence="2">
    <location>
        <begin position="106"/>
        <end position="301"/>
    </location>
</feature>
<keyword evidence="4" id="KW-1185">Reference proteome</keyword>
<dbReference type="InterPro" id="IPR001279">
    <property type="entry name" value="Metallo-B-lactamas"/>
</dbReference>
<dbReference type="CDD" id="cd07724">
    <property type="entry name" value="POD-like_MBL-fold"/>
    <property type="match status" value="1"/>
</dbReference>